<dbReference type="GO" id="GO:0036094">
    <property type="term" value="F:small molecule binding"/>
    <property type="evidence" value="ECO:0007669"/>
    <property type="project" value="InterPro"/>
</dbReference>
<comment type="similarity">
    <text evidence="1">Belongs to the calycin superfamily. Lipocalin family.</text>
</comment>
<name>B4JFU2_DROGR</name>
<evidence type="ECO:0000256" key="1">
    <source>
        <dbReference type="ARBA" id="ARBA00006889"/>
    </source>
</evidence>
<dbReference type="PANTHER" id="PTHR11430:SF32">
    <property type="entry name" value="CHLOROPLASTIC LIPOCALIN"/>
    <property type="match status" value="1"/>
</dbReference>
<dbReference type="InterPro" id="IPR002345">
    <property type="entry name" value="Lipocalin"/>
</dbReference>
<keyword evidence="3" id="KW-1185">Reference proteome</keyword>
<protein>
    <submittedName>
        <fullName evidence="2">GH18206</fullName>
    </submittedName>
</protein>
<dbReference type="OMA" id="ENITFPW"/>
<evidence type="ECO:0000313" key="2">
    <source>
        <dbReference type="EMBL" id="EDV93573.1"/>
    </source>
</evidence>
<dbReference type="HOGENOM" id="CLU_603081_0_0_1"/>
<dbReference type="eggNOG" id="ENOG502T7B3">
    <property type="taxonomic scope" value="Eukaryota"/>
</dbReference>
<organism evidence="3">
    <name type="scientific">Drosophila grimshawi</name>
    <name type="common">Hawaiian fruit fly</name>
    <name type="synonym">Idiomyia grimshawi</name>
    <dbReference type="NCBI Taxonomy" id="7222"/>
    <lineage>
        <taxon>Eukaryota</taxon>
        <taxon>Metazoa</taxon>
        <taxon>Ecdysozoa</taxon>
        <taxon>Arthropoda</taxon>
        <taxon>Hexapoda</taxon>
        <taxon>Insecta</taxon>
        <taxon>Pterygota</taxon>
        <taxon>Neoptera</taxon>
        <taxon>Endopterygota</taxon>
        <taxon>Diptera</taxon>
        <taxon>Brachycera</taxon>
        <taxon>Muscomorpha</taxon>
        <taxon>Ephydroidea</taxon>
        <taxon>Drosophilidae</taxon>
        <taxon>Drosophila</taxon>
        <taxon>Hawaiian Drosophila</taxon>
    </lineage>
</organism>
<dbReference type="Gene3D" id="2.40.128.20">
    <property type="match status" value="3"/>
</dbReference>
<dbReference type="PhylomeDB" id="B4JFU2"/>
<proteinExistence type="inferred from homology"/>
<dbReference type="PANTHER" id="PTHR11430">
    <property type="entry name" value="LIPOCALIN"/>
    <property type="match status" value="1"/>
</dbReference>
<dbReference type="EMBL" id="CH916369">
    <property type="protein sequence ID" value="EDV93573.1"/>
    <property type="molecule type" value="Genomic_DNA"/>
</dbReference>
<dbReference type="SUPFAM" id="SSF50814">
    <property type="entry name" value="Lipocalins"/>
    <property type="match status" value="3"/>
</dbReference>
<evidence type="ECO:0000313" key="3">
    <source>
        <dbReference type="Proteomes" id="UP000001070"/>
    </source>
</evidence>
<dbReference type="SMR" id="B4JFU2"/>
<dbReference type="OrthoDB" id="8032801at2759"/>
<reference evidence="2 3" key="1">
    <citation type="journal article" date="2007" name="Nature">
        <title>Evolution of genes and genomes on the Drosophila phylogeny.</title>
        <authorList>
            <consortium name="Drosophila 12 Genomes Consortium"/>
            <person name="Clark A.G."/>
            <person name="Eisen M.B."/>
            <person name="Smith D.R."/>
            <person name="Bergman C.M."/>
            <person name="Oliver B."/>
            <person name="Markow T.A."/>
            <person name="Kaufman T.C."/>
            <person name="Kellis M."/>
            <person name="Gelbart W."/>
            <person name="Iyer V.N."/>
            <person name="Pollard D.A."/>
            <person name="Sackton T.B."/>
            <person name="Larracuente A.M."/>
            <person name="Singh N.D."/>
            <person name="Abad J.P."/>
            <person name="Abt D.N."/>
            <person name="Adryan B."/>
            <person name="Aguade M."/>
            <person name="Akashi H."/>
            <person name="Anderson W.W."/>
            <person name="Aquadro C.F."/>
            <person name="Ardell D.H."/>
            <person name="Arguello R."/>
            <person name="Artieri C.G."/>
            <person name="Barbash D.A."/>
            <person name="Barker D."/>
            <person name="Barsanti P."/>
            <person name="Batterham P."/>
            <person name="Batzoglou S."/>
            <person name="Begun D."/>
            <person name="Bhutkar A."/>
            <person name="Blanco E."/>
            <person name="Bosak S.A."/>
            <person name="Bradley R.K."/>
            <person name="Brand A.D."/>
            <person name="Brent M.R."/>
            <person name="Brooks A.N."/>
            <person name="Brown R.H."/>
            <person name="Butlin R.K."/>
            <person name="Caggese C."/>
            <person name="Calvi B.R."/>
            <person name="Bernardo de Carvalho A."/>
            <person name="Caspi A."/>
            <person name="Castrezana S."/>
            <person name="Celniker S.E."/>
            <person name="Chang J.L."/>
            <person name="Chapple C."/>
            <person name="Chatterji S."/>
            <person name="Chinwalla A."/>
            <person name="Civetta A."/>
            <person name="Clifton S.W."/>
            <person name="Comeron J.M."/>
            <person name="Costello J.C."/>
            <person name="Coyne J.A."/>
            <person name="Daub J."/>
            <person name="David R.G."/>
            <person name="Delcher A.L."/>
            <person name="Delehaunty K."/>
            <person name="Do C.B."/>
            <person name="Ebling H."/>
            <person name="Edwards K."/>
            <person name="Eickbush T."/>
            <person name="Evans J.D."/>
            <person name="Filipski A."/>
            <person name="Findeiss S."/>
            <person name="Freyhult E."/>
            <person name="Fulton L."/>
            <person name="Fulton R."/>
            <person name="Garcia A.C."/>
            <person name="Gardiner A."/>
            <person name="Garfield D.A."/>
            <person name="Garvin B.E."/>
            <person name="Gibson G."/>
            <person name="Gilbert D."/>
            <person name="Gnerre S."/>
            <person name="Godfrey J."/>
            <person name="Good R."/>
            <person name="Gotea V."/>
            <person name="Gravely B."/>
            <person name="Greenberg A.J."/>
            <person name="Griffiths-Jones S."/>
            <person name="Gross S."/>
            <person name="Guigo R."/>
            <person name="Gustafson E.A."/>
            <person name="Haerty W."/>
            <person name="Hahn M.W."/>
            <person name="Halligan D.L."/>
            <person name="Halpern A.L."/>
            <person name="Halter G.M."/>
            <person name="Han M.V."/>
            <person name="Heger A."/>
            <person name="Hillier L."/>
            <person name="Hinrichs A.S."/>
            <person name="Holmes I."/>
            <person name="Hoskins R.A."/>
            <person name="Hubisz M.J."/>
            <person name="Hultmark D."/>
            <person name="Huntley M.A."/>
            <person name="Jaffe D.B."/>
            <person name="Jagadeeshan S."/>
            <person name="Jeck W.R."/>
            <person name="Johnson J."/>
            <person name="Jones C.D."/>
            <person name="Jordan W.C."/>
            <person name="Karpen G.H."/>
            <person name="Kataoka E."/>
            <person name="Keightley P.D."/>
            <person name="Kheradpour P."/>
            <person name="Kirkness E.F."/>
            <person name="Koerich L.B."/>
            <person name="Kristiansen K."/>
            <person name="Kudrna D."/>
            <person name="Kulathinal R.J."/>
            <person name="Kumar S."/>
            <person name="Kwok R."/>
            <person name="Lander E."/>
            <person name="Langley C.H."/>
            <person name="Lapoint R."/>
            <person name="Lazzaro B.P."/>
            <person name="Lee S.J."/>
            <person name="Levesque L."/>
            <person name="Li R."/>
            <person name="Lin C.F."/>
            <person name="Lin M.F."/>
            <person name="Lindblad-Toh K."/>
            <person name="Llopart A."/>
            <person name="Long M."/>
            <person name="Low L."/>
            <person name="Lozovsky E."/>
            <person name="Lu J."/>
            <person name="Luo M."/>
            <person name="Machado C.A."/>
            <person name="Makalowski W."/>
            <person name="Marzo M."/>
            <person name="Matsuda M."/>
            <person name="Matzkin L."/>
            <person name="McAllister B."/>
            <person name="McBride C.S."/>
            <person name="McKernan B."/>
            <person name="McKernan K."/>
            <person name="Mendez-Lago M."/>
            <person name="Minx P."/>
            <person name="Mollenhauer M.U."/>
            <person name="Montooth K."/>
            <person name="Mount S.M."/>
            <person name="Mu X."/>
            <person name="Myers E."/>
            <person name="Negre B."/>
            <person name="Newfeld S."/>
            <person name="Nielsen R."/>
            <person name="Noor M.A."/>
            <person name="O'Grady P."/>
            <person name="Pachter L."/>
            <person name="Papaceit M."/>
            <person name="Parisi M.J."/>
            <person name="Parisi M."/>
            <person name="Parts L."/>
            <person name="Pedersen J.S."/>
            <person name="Pesole G."/>
            <person name="Phillippy A.M."/>
            <person name="Ponting C.P."/>
            <person name="Pop M."/>
            <person name="Porcelli D."/>
            <person name="Powell J.R."/>
            <person name="Prohaska S."/>
            <person name="Pruitt K."/>
            <person name="Puig M."/>
            <person name="Quesneville H."/>
            <person name="Ram K.R."/>
            <person name="Rand D."/>
            <person name="Rasmussen M.D."/>
            <person name="Reed L.K."/>
            <person name="Reenan R."/>
            <person name="Reily A."/>
            <person name="Remington K.A."/>
            <person name="Rieger T.T."/>
            <person name="Ritchie M.G."/>
            <person name="Robin C."/>
            <person name="Rogers Y.H."/>
            <person name="Rohde C."/>
            <person name="Rozas J."/>
            <person name="Rubenfield M.J."/>
            <person name="Ruiz A."/>
            <person name="Russo S."/>
            <person name="Salzberg S.L."/>
            <person name="Sanchez-Gracia A."/>
            <person name="Saranga D.J."/>
            <person name="Sato H."/>
            <person name="Schaeffer S.W."/>
            <person name="Schatz M.C."/>
            <person name="Schlenke T."/>
            <person name="Schwartz R."/>
            <person name="Segarra C."/>
            <person name="Singh R.S."/>
            <person name="Sirot L."/>
            <person name="Sirota M."/>
            <person name="Sisneros N.B."/>
            <person name="Smith C.D."/>
            <person name="Smith T.F."/>
            <person name="Spieth J."/>
            <person name="Stage D.E."/>
            <person name="Stark A."/>
            <person name="Stephan W."/>
            <person name="Strausberg R.L."/>
            <person name="Strempel S."/>
            <person name="Sturgill D."/>
            <person name="Sutton G."/>
            <person name="Sutton G.G."/>
            <person name="Tao W."/>
            <person name="Teichmann S."/>
            <person name="Tobari Y.N."/>
            <person name="Tomimura Y."/>
            <person name="Tsolas J.M."/>
            <person name="Valente V.L."/>
            <person name="Venter E."/>
            <person name="Venter J.C."/>
            <person name="Vicario S."/>
            <person name="Vieira F.G."/>
            <person name="Vilella A.J."/>
            <person name="Villasante A."/>
            <person name="Walenz B."/>
            <person name="Wang J."/>
            <person name="Wasserman M."/>
            <person name="Watts T."/>
            <person name="Wilson D."/>
            <person name="Wilson R.K."/>
            <person name="Wing R.A."/>
            <person name="Wolfner M.F."/>
            <person name="Wong A."/>
            <person name="Wong G.K."/>
            <person name="Wu C.I."/>
            <person name="Wu G."/>
            <person name="Yamamoto D."/>
            <person name="Yang H.P."/>
            <person name="Yang S.P."/>
            <person name="Yorke J.A."/>
            <person name="Yoshida K."/>
            <person name="Zdobnov E."/>
            <person name="Zhang P."/>
            <person name="Zhang Y."/>
            <person name="Zimin A.V."/>
            <person name="Baldwin J."/>
            <person name="Abdouelleil A."/>
            <person name="Abdulkadir J."/>
            <person name="Abebe A."/>
            <person name="Abera B."/>
            <person name="Abreu J."/>
            <person name="Acer S.C."/>
            <person name="Aftuck L."/>
            <person name="Alexander A."/>
            <person name="An P."/>
            <person name="Anderson E."/>
            <person name="Anderson S."/>
            <person name="Arachi H."/>
            <person name="Azer M."/>
            <person name="Bachantsang P."/>
            <person name="Barry A."/>
            <person name="Bayul T."/>
            <person name="Berlin A."/>
            <person name="Bessette D."/>
            <person name="Bloom T."/>
            <person name="Blye J."/>
            <person name="Boguslavskiy L."/>
            <person name="Bonnet C."/>
            <person name="Boukhgalter B."/>
            <person name="Bourzgui I."/>
            <person name="Brown A."/>
            <person name="Cahill P."/>
            <person name="Channer S."/>
            <person name="Cheshatsang Y."/>
            <person name="Chuda L."/>
            <person name="Citroen M."/>
            <person name="Collymore A."/>
            <person name="Cooke P."/>
            <person name="Costello M."/>
            <person name="D'Aco K."/>
            <person name="Daza R."/>
            <person name="De Haan G."/>
            <person name="DeGray S."/>
            <person name="DeMaso C."/>
            <person name="Dhargay N."/>
            <person name="Dooley K."/>
            <person name="Dooley E."/>
            <person name="Doricent M."/>
            <person name="Dorje P."/>
            <person name="Dorjee K."/>
            <person name="Dupes A."/>
            <person name="Elong R."/>
            <person name="Falk J."/>
            <person name="Farina A."/>
            <person name="Faro S."/>
            <person name="Ferguson D."/>
            <person name="Fisher S."/>
            <person name="Foley C.D."/>
            <person name="Franke A."/>
            <person name="Friedrich D."/>
            <person name="Gadbois L."/>
            <person name="Gearin G."/>
            <person name="Gearin C.R."/>
            <person name="Giannoukos G."/>
            <person name="Goode T."/>
            <person name="Graham J."/>
            <person name="Grandbois E."/>
            <person name="Grewal S."/>
            <person name="Gyaltsen K."/>
            <person name="Hafez N."/>
            <person name="Hagos B."/>
            <person name="Hall J."/>
            <person name="Henson C."/>
            <person name="Hollinger A."/>
            <person name="Honan T."/>
            <person name="Huard M.D."/>
            <person name="Hughes L."/>
            <person name="Hurhula B."/>
            <person name="Husby M.E."/>
            <person name="Kamat A."/>
            <person name="Kanga B."/>
            <person name="Kashin S."/>
            <person name="Khazanovich D."/>
            <person name="Kisner P."/>
            <person name="Lance K."/>
            <person name="Lara M."/>
            <person name="Lee W."/>
            <person name="Lennon N."/>
            <person name="Letendre F."/>
            <person name="LeVine R."/>
            <person name="Lipovsky A."/>
            <person name="Liu X."/>
            <person name="Liu J."/>
            <person name="Liu S."/>
            <person name="Lokyitsang T."/>
            <person name="Lokyitsang Y."/>
            <person name="Lubonja R."/>
            <person name="Lui A."/>
            <person name="MacDonald P."/>
            <person name="Magnisalis V."/>
            <person name="Maru K."/>
            <person name="Matthews C."/>
            <person name="McCusker W."/>
            <person name="McDonough S."/>
            <person name="Mehta T."/>
            <person name="Meldrim J."/>
            <person name="Meneus L."/>
            <person name="Mihai O."/>
            <person name="Mihalev A."/>
            <person name="Mihova T."/>
            <person name="Mittelman R."/>
            <person name="Mlenga V."/>
            <person name="Montmayeur A."/>
            <person name="Mulrain L."/>
            <person name="Navidi A."/>
            <person name="Naylor J."/>
            <person name="Negash T."/>
            <person name="Nguyen T."/>
            <person name="Nguyen N."/>
            <person name="Nicol R."/>
            <person name="Norbu C."/>
            <person name="Norbu N."/>
            <person name="Novod N."/>
            <person name="O'Neill B."/>
            <person name="Osman S."/>
            <person name="Markiewicz E."/>
            <person name="Oyono O.L."/>
            <person name="Patti C."/>
            <person name="Phunkhang P."/>
            <person name="Pierre F."/>
            <person name="Priest M."/>
            <person name="Raghuraman S."/>
            <person name="Rege F."/>
            <person name="Reyes R."/>
            <person name="Rise C."/>
            <person name="Rogov P."/>
            <person name="Ross K."/>
            <person name="Ryan E."/>
            <person name="Settipalli S."/>
            <person name="Shea T."/>
            <person name="Sherpa N."/>
            <person name="Shi L."/>
            <person name="Shih D."/>
            <person name="Sparrow T."/>
            <person name="Spaulding J."/>
            <person name="Stalker J."/>
            <person name="Stange-Thomann N."/>
            <person name="Stavropoulos S."/>
            <person name="Stone C."/>
            <person name="Strader C."/>
            <person name="Tesfaye S."/>
            <person name="Thomson T."/>
            <person name="Thoulutsang Y."/>
            <person name="Thoulutsang D."/>
            <person name="Topham K."/>
            <person name="Topping I."/>
            <person name="Tsamla T."/>
            <person name="Vassiliev H."/>
            <person name="Vo A."/>
            <person name="Wangchuk T."/>
            <person name="Wangdi T."/>
            <person name="Weiand M."/>
            <person name="Wilkinson J."/>
            <person name="Wilson A."/>
            <person name="Yadav S."/>
            <person name="Young G."/>
            <person name="Yu Q."/>
            <person name="Zembek L."/>
            <person name="Zhong D."/>
            <person name="Zimmer A."/>
            <person name="Zwirko Z."/>
            <person name="Jaffe D.B."/>
            <person name="Alvarez P."/>
            <person name="Brockman W."/>
            <person name="Butler J."/>
            <person name="Chin C."/>
            <person name="Gnerre S."/>
            <person name="Grabherr M."/>
            <person name="Kleber M."/>
            <person name="Mauceli E."/>
            <person name="MacCallum I."/>
        </authorList>
    </citation>
    <scope>NUCLEOTIDE SEQUENCE [LARGE SCALE GENOMIC DNA]</scope>
    <source>
        <strain evidence="3">Tucson 15287-2541.00</strain>
    </source>
</reference>
<dbReference type="Proteomes" id="UP000001070">
    <property type="component" value="Unassembled WGS sequence"/>
</dbReference>
<dbReference type="InterPro" id="IPR012674">
    <property type="entry name" value="Calycin"/>
</dbReference>
<sequence>MPLNLQALSGDWYEMGRVPKTDVMKCLVVSVPQKADENLELHLEYISTLGGDIQRVRETVQFPMDNFTKNSIFHLFYSGSLSIIITYKVIYTDYKHMTLICGYAGISPVPLIKLLSRQRQLDQRSIDFIQAQLLSGIWYEAGRVPNEDVMNCLNVSVPATVDEQLDLRLEYLSRINGKDQVVKETITFPWDNNTQNGIFNLDYNGPSASMSVTYKIVYTIPKVVTFICGYASISPIPLLKIFSRERQISQQTIEMVNSFLTAAGYADDIIWTDQSFARCNAAVSGYWYEVARVPNMDILKCLNVSVPAAVDKDLELQLEYISSINGETYAKRETVTFPWDDKTRNSTFSLEYVISGNINVSVTYKIIYTDYTNVTFLCGYSGISPIPLFKLLSRQRQLSPTYIDFIKTLAEKAGISRQIIWTEQSPDQCNDAVRPTTGTLAILAISILWMFTKI</sequence>
<accession>B4JFU2</accession>
<dbReference type="InParanoid" id="B4JFU2"/>
<gene>
    <name evidence="2" type="primary">Dgri\GH18206</name>
    <name evidence="2" type="ORF">Dgri_GH18206</name>
</gene>
<dbReference type="AlphaFoldDB" id="B4JFU2"/>